<dbReference type="InterPro" id="IPR036513">
    <property type="entry name" value="STAS_dom_sf"/>
</dbReference>
<accession>A0A914YRD7</accession>
<dbReference type="SUPFAM" id="SSF52091">
    <property type="entry name" value="SpoIIaa-like"/>
    <property type="match status" value="1"/>
</dbReference>
<dbReference type="InterPro" id="IPR002645">
    <property type="entry name" value="STAS_dom"/>
</dbReference>
<name>A0A914YRD7_9BILA</name>
<dbReference type="Proteomes" id="UP000887577">
    <property type="component" value="Unplaced"/>
</dbReference>
<dbReference type="GO" id="GO:0016020">
    <property type="term" value="C:membrane"/>
    <property type="evidence" value="ECO:0007669"/>
    <property type="project" value="InterPro"/>
</dbReference>
<dbReference type="GO" id="GO:0055085">
    <property type="term" value="P:transmembrane transport"/>
    <property type="evidence" value="ECO:0007669"/>
    <property type="project" value="InterPro"/>
</dbReference>
<protein>
    <submittedName>
        <fullName evidence="3">STAS domain-containing protein</fullName>
    </submittedName>
</protein>
<dbReference type="Pfam" id="PF01740">
    <property type="entry name" value="STAS"/>
    <property type="match status" value="1"/>
</dbReference>
<dbReference type="CDD" id="cd07042">
    <property type="entry name" value="STAS_SulP_like_sulfate_transporter"/>
    <property type="match status" value="1"/>
</dbReference>
<evidence type="ECO:0000313" key="2">
    <source>
        <dbReference type="Proteomes" id="UP000887577"/>
    </source>
</evidence>
<keyword evidence="2" id="KW-1185">Reference proteome</keyword>
<dbReference type="PANTHER" id="PTHR11814">
    <property type="entry name" value="SULFATE TRANSPORTER"/>
    <property type="match status" value="1"/>
</dbReference>
<feature type="domain" description="STAS" evidence="1">
    <location>
        <begin position="56"/>
        <end position="169"/>
    </location>
</feature>
<evidence type="ECO:0000313" key="3">
    <source>
        <dbReference type="WBParaSite" id="PSU_v2.g2744.t1"/>
    </source>
</evidence>
<reference evidence="3" key="1">
    <citation type="submission" date="2022-11" db="UniProtKB">
        <authorList>
            <consortium name="WormBaseParasite"/>
        </authorList>
    </citation>
    <scope>IDENTIFICATION</scope>
</reference>
<proteinExistence type="predicted"/>
<dbReference type="PROSITE" id="PS50801">
    <property type="entry name" value="STAS"/>
    <property type="match status" value="1"/>
</dbReference>
<dbReference type="Gene3D" id="3.30.750.24">
    <property type="entry name" value="STAS domain"/>
    <property type="match status" value="1"/>
</dbReference>
<organism evidence="2 3">
    <name type="scientific">Panagrolaimus superbus</name>
    <dbReference type="NCBI Taxonomy" id="310955"/>
    <lineage>
        <taxon>Eukaryota</taxon>
        <taxon>Metazoa</taxon>
        <taxon>Ecdysozoa</taxon>
        <taxon>Nematoda</taxon>
        <taxon>Chromadorea</taxon>
        <taxon>Rhabditida</taxon>
        <taxon>Tylenchina</taxon>
        <taxon>Panagrolaimomorpha</taxon>
        <taxon>Panagrolaimoidea</taxon>
        <taxon>Panagrolaimidae</taxon>
        <taxon>Panagrolaimus</taxon>
    </lineage>
</organism>
<dbReference type="InterPro" id="IPR001902">
    <property type="entry name" value="SLC26A/SulP_fam"/>
</dbReference>
<dbReference type="WBParaSite" id="PSU_v2.g2744.t1">
    <property type="protein sequence ID" value="PSU_v2.g2744.t1"/>
    <property type="gene ID" value="PSU_v2.g2744"/>
</dbReference>
<evidence type="ECO:0000259" key="1">
    <source>
        <dbReference type="PROSITE" id="PS50801"/>
    </source>
</evidence>
<dbReference type="AlphaFoldDB" id="A0A914YRD7"/>
<sequence>MFSFGITIIWDVSEGLIASLAFAIVSVAIRFQWTNNKVLGRIGNTELYRGKDCYFATDATPTPSNIYIISFDAPLLFFNSDRFKESILEEIKDKDSIKYLILDASGIVSCDRMGTVALEELFKDLKALKIILYLVALKEDVFEICDRCGIFEKLQKTYFPTLHDAVLDATEQCFISENSEENEQLQSIYVISKL</sequence>